<organism evidence="2 3">
    <name type="scientific">Sphingomonas sanxanigenens DSM 19645 = NX02</name>
    <dbReference type="NCBI Taxonomy" id="1123269"/>
    <lineage>
        <taxon>Bacteria</taxon>
        <taxon>Pseudomonadati</taxon>
        <taxon>Pseudomonadota</taxon>
        <taxon>Alphaproteobacteria</taxon>
        <taxon>Sphingomonadales</taxon>
        <taxon>Sphingomonadaceae</taxon>
        <taxon>Sphingomonas</taxon>
    </lineage>
</organism>
<feature type="transmembrane region" description="Helical" evidence="1">
    <location>
        <begin position="25"/>
        <end position="48"/>
    </location>
</feature>
<evidence type="ECO:0000256" key="1">
    <source>
        <dbReference type="SAM" id="Phobius"/>
    </source>
</evidence>
<dbReference type="EMBL" id="CP006644">
    <property type="protein sequence ID" value="AHE51799.1"/>
    <property type="molecule type" value="Genomic_DNA"/>
</dbReference>
<reference evidence="2 3" key="1">
    <citation type="submission" date="2013-07" db="EMBL/GenBank/DDBJ databases">
        <title>Completed genome of Sphingomonas sanxanigenens NX02.</title>
        <authorList>
            <person name="Ma T."/>
            <person name="Huang H."/>
            <person name="Wu M."/>
            <person name="Li X."/>
            <person name="Li G."/>
        </authorList>
    </citation>
    <scope>NUCLEOTIDE SEQUENCE [LARGE SCALE GENOMIC DNA]</scope>
    <source>
        <strain evidence="2 3">NX02</strain>
    </source>
</reference>
<protein>
    <submittedName>
        <fullName evidence="2">Uncharacterized protein</fullName>
    </submittedName>
</protein>
<dbReference type="STRING" id="1123269.NX02_00150"/>
<dbReference type="AlphaFoldDB" id="W0A1I4"/>
<dbReference type="HOGENOM" id="CLU_199614_0_0_5"/>
<sequence>MALALLVAAPQTAQAYLGPGLGMGAIGVALGVVGSVFMGILAVVWYPIKRLLRRLRGRSAAAPTPEDAGTD</sequence>
<evidence type="ECO:0000313" key="3">
    <source>
        <dbReference type="Proteomes" id="UP000018851"/>
    </source>
</evidence>
<dbReference type="OrthoDB" id="7876278at2"/>
<gene>
    <name evidence="2" type="ORF">NX02_00150</name>
</gene>
<dbReference type="Proteomes" id="UP000018851">
    <property type="component" value="Chromosome"/>
</dbReference>
<dbReference type="eggNOG" id="ENOG5033C59">
    <property type="taxonomic scope" value="Bacteria"/>
</dbReference>
<dbReference type="KEGG" id="ssan:NX02_00150"/>
<keyword evidence="1" id="KW-1133">Transmembrane helix</keyword>
<name>W0A1I4_9SPHN</name>
<keyword evidence="3" id="KW-1185">Reference proteome</keyword>
<keyword evidence="1" id="KW-0472">Membrane</keyword>
<proteinExistence type="predicted"/>
<dbReference type="PATRIC" id="fig|1123269.5.peg.29"/>
<accession>W0A1I4</accession>
<keyword evidence="1" id="KW-0812">Transmembrane</keyword>
<evidence type="ECO:0000313" key="2">
    <source>
        <dbReference type="EMBL" id="AHE51799.1"/>
    </source>
</evidence>